<dbReference type="SMART" id="SM00267">
    <property type="entry name" value="GGDEF"/>
    <property type="match status" value="1"/>
</dbReference>
<dbReference type="PANTHER" id="PTHR45138">
    <property type="entry name" value="REGULATORY COMPONENTS OF SENSORY TRANSDUCTION SYSTEM"/>
    <property type="match status" value="1"/>
</dbReference>
<dbReference type="NCBIfam" id="TIGR00254">
    <property type="entry name" value="GGDEF"/>
    <property type="match status" value="1"/>
</dbReference>
<proteinExistence type="predicted"/>
<gene>
    <name evidence="4" type="ORF">HLH35_13125</name>
</gene>
<dbReference type="GO" id="GO:1902201">
    <property type="term" value="P:negative regulation of bacterial-type flagellum-dependent cell motility"/>
    <property type="evidence" value="ECO:0007669"/>
    <property type="project" value="TreeGrafter"/>
</dbReference>
<dbReference type="GO" id="GO:0052621">
    <property type="term" value="F:diguanylate cyclase activity"/>
    <property type="evidence" value="ECO:0007669"/>
    <property type="project" value="UniProtKB-EC"/>
</dbReference>
<accession>A0A7W4J208</accession>
<dbReference type="EMBL" id="JABEQE010000011">
    <property type="protein sequence ID" value="MBB2173048.1"/>
    <property type="molecule type" value="Genomic_DNA"/>
</dbReference>
<dbReference type="InterPro" id="IPR013783">
    <property type="entry name" value="Ig-like_fold"/>
</dbReference>
<name>A0A7W4J208_9PROT</name>
<dbReference type="AlphaFoldDB" id="A0A7W4J208"/>
<reference evidence="4 5" key="1">
    <citation type="submission" date="2020-04" db="EMBL/GenBank/DDBJ databases">
        <title>Description of novel Gluconacetobacter.</title>
        <authorList>
            <person name="Sombolestani A."/>
        </authorList>
    </citation>
    <scope>NUCLEOTIDE SEQUENCE [LARGE SCALE GENOMIC DNA]</scope>
    <source>
        <strain evidence="4 5">LMG 27724</strain>
    </source>
</reference>
<feature type="domain" description="GGDEF" evidence="3">
    <location>
        <begin position="865"/>
        <end position="997"/>
    </location>
</feature>
<feature type="transmembrane region" description="Helical" evidence="2">
    <location>
        <begin position="762"/>
        <end position="785"/>
    </location>
</feature>
<dbReference type="Pfam" id="PF00990">
    <property type="entry name" value="GGDEF"/>
    <property type="match status" value="1"/>
</dbReference>
<keyword evidence="2" id="KW-0812">Transmembrane</keyword>
<dbReference type="InterPro" id="IPR011110">
    <property type="entry name" value="Reg_prop"/>
</dbReference>
<evidence type="ECO:0000256" key="1">
    <source>
        <dbReference type="ARBA" id="ARBA00012528"/>
    </source>
</evidence>
<dbReference type="SUPFAM" id="SSF55073">
    <property type="entry name" value="Nucleotide cyclase"/>
    <property type="match status" value="1"/>
</dbReference>
<dbReference type="Gene3D" id="3.30.70.270">
    <property type="match status" value="1"/>
</dbReference>
<dbReference type="Gene3D" id="2.130.10.10">
    <property type="entry name" value="YVTN repeat-like/Quinoprotein amine dehydrogenase"/>
    <property type="match status" value="3"/>
</dbReference>
<dbReference type="PROSITE" id="PS50887">
    <property type="entry name" value="GGDEF"/>
    <property type="match status" value="1"/>
</dbReference>
<dbReference type="EC" id="2.7.7.65" evidence="1"/>
<dbReference type="GO" id="GO:0043709">
    <property type="term" value="P:cell adhesion involved in single-species biofilm formation"/>
    <property type="evidence" value="ECO:0007669"/>
    <property type="project" value="TreeGrafter"/>
</dbReference>
<dbReference type="Gene3D" id="2.60.40.10">
    <property type="entry name" value="Immunoglobulins"/>
    <property type="match status" value="1"/>
</dbReference>
<evidence type="ECO:0000259" key="3">
    <source>
        <dbReference type="PROSITE" id="PS50887"/>
    </source>
</evidence>
<protein>
    <recommendedName>
        <fullName evidence="1">diguanylate cyclase</fullName>
        <ecNumber evidence="1">2.7.7.65</ecNumber>
    </recommendedName>
</protein>
<dbReference type="SUPFAM" id="SSF63829">
    <property type="entry name" value="Calcium-dependent phosphotriesterase"/>
    <property type="match status" value="2"/>
</dbReference>
<comment type="caution">
    <text evidence="4">The sequence shown here is derived from an EMBL/GenBank/DDBJ whole genome shotgun (WGS) entry which is preliminary data.</text>
</comment>
<evidence type="ECO:0000256" key="2">
    <source>
        <dbReference type="SAM" id="Phobius"/>
    </source>
</evidence>
<dbReference type="InterPro" id="IPR050469">
    <property type="entry name" value="Diguanylate_Cyclase"/>
</dbReference>
<keyword evidence="2" id="KW-0472">Membrane</keyword>
<organism evidence="4 5">
    <name type="scientific">Gluconacetobacter asukensis</name>
    <dbReference type="NCBI Taxonomy" id="1017181"/>
    <lineage>
        <taxon>Bacteria</taxon>
        <taxon>Pseudomonadati</taxon>
        <taxon>Pseudomonadota</taxon>
        <taxon>Alphaproteobacteria</taxon>
        <taxon>Acetobacterales</taxon>
        <taxon>Acetobacteraceae</taxon>
        <taxon>Gluconacetobacter</taxon>
    </lineage>
</organism>
<dbReference type="InterPro" id="IPR011123">
    <property type="entry name" value="Y_Y_Y"/>
</dbReference>
<dbReference type="RefSeq" id="WP_182979561.1">
    <property type="nucleotide sequence ID" value="NZ_BAABGB010000007.1"/>
</dbReference>
<dbReference type="InterPro" id="IPR015943">
    <property type="entry name" value="WD40/YVTN_repeat-like_dom_sf"/>
</dbReference>
<dbReference type="InterPro" id="IPR043128">
    <property type="entry name" value="Rev_trsase/Diguanyl_cyclase"/>
</dbReference>
<dbReference type="Pfam" id="PF07494">
    <property type="entry name" value="Reg_prop"/>
    <property type="match status" value="5"/>
</dbReference>
<sequence>MSSTGSVAPWQVLIVLLCGMIGLPLPARAGLPPPPLANYVIDHWSTRDGLPQNSIRDIAQTPDGRLWFATWEGLAAYDGIEFTVYDRGSRTPLLDNGIGTIVTDPAGDLWFSDSRGNIGRRSADGEWRLWPHPANAPSIIVQSLQIDATGRLWMLYEGNGLGSMTADGTFRYVRPPPKSPLLNLYRRMAFDSTGALWLGTYDGVVVQDAEGKVHAAPADWHLPPGLAWPYRGPDGRFWIVAGSRIFRISEAGATLQYDLHDIGHITALVQDRHGALWVGTEDHGLFRLSSSGIERLHDHTEPSSGRILSLMEDTEGSLWIGSNGGLYRLREGLFSTLTRQDGLPDDFTRAVLEDHDGRLWIGTDTGLSHEGPDGTIGAVPLSTEHDHHPAVLSLAEGKDGHMWIGTYSQGLYERLPDGSFRHFGTAEGLPAGNIRAIGIAGDGTVWIGTQHGVFSLGDGTLRPLDMLGAPHGLITALRAQDGDLWIGTLDGVRHVHGASIRSIRFHGQQGAHTIFGFTPVGQDMWFVSDRGLYRDRAGTIVQVAREQGLPVDSIFAMLPDRQDHVWLTSNRGVMRVALPDIEAVADGRATRVSFLHFDEADGLLSSQASGSAAPSAILRQDGTIWIATAVGVAHADPAQVHMFVTRPPPPPVALSSLDLDGNPLPAPSGGAPVHIPAGHGLTVRYAALSYLLPDRIIYRTMIEGMDPSWSLQGSTRSIRLVGLPPGPYTLRVSAAHPGGAWSTRDMEVPIVVDPMWWQRRDVWIGAIATLGVLLTALYLGIAYYYRRQARFLSRIIAERTGELTRTAERLQTTDREKTRLLERLRQQADLATRQAREDPLTGLPNRRAFNEQLGLALEGIMAGVPGFCLALIDADHFKQINDRHSHAAGDEVLQGIADVLRACTRAPDIVARIGGEEFALLMPMTTLRDAEAACERLRTAFHEKQDWGGALALRVTFSAGLVSSHPGEPSAALLLQRADTALYRAKNTGRDRICIEA</sequence>
<dbReference type="InterPro" id="IPR000160">
    <property type="entry name" value="GGDEF_dom"/>
</dbReference>
<dbReference type="PANTHER" id="PTHR45138:SF24">
    <property type="entry name" value="DIGUANYLATE CYCLASE DGCC-RELATED"/>
    <property type="match status" value="1"/>
</dbReference>
<dbReference type="InterPro" id="IPR029787">
    <property type="entry name" value="Nucleotide_cyclase"/>
</dbReference>
<dbReference type="FunFam" id="3.30.70.270:FF:000001">
    <property type="entry name" value="Diguanylate cyclase domain protein"/>
    <property type="match status" value="1"/>
</dbReference>
<dbReference type="GO" id="GO:0005886">
    <property type="term" value="C:plasma membrane"/>
    <property type="evidence" value="ECO:0007669"/>
    <property type="project" value="TreeGrafter"/>
</dbReference>
<keyword evidence="2" id="KW-1133">Transmembrane helix</keyword>
<dbReference type="Pfam" id="PF07495">
    <property type="entry name" value="Y_Y_Y"/>
    <property type="match status" value="1"/>
</dbReference>
<evidence type="ECO:0000313" key="5">
    <source>
        <dbReference type="Proteomes" id="UP000577891"/>
    </source>
</evidence>
<keyword evidence="5" id="KW-1185">Reference proteome</keyword>
<evidence type="ECO:0000313" key="4">
    <source>
        <dbReference type="EMBL" id="MBB2173048.1"/>
    </source>
</evidence>
<dbReference type="CDD" id="cd01949">
    <property type="entry name" value="GGDEF"/>
    <property type="match status" value="1"/>
</dbReference>
<dbReference type="Proteomes" id="UP000577891">
    <property type="component" value="Unassembled WGS sequence"/>
</dbReference>